<dbReference type="AlphaFoldDB" id="A0AAP3GDC4"/>
<dbReference type="EMBL" id="JAPTNE010000053">
    <property type="protein sequence ID" value="MCZ0810060.1"/>
    <property type="molecule type" value="Genomic_DNA"/>
</dbReference>
<comment type="caution">
    <text evidence="1">The sequence shown here is derived from an EMBL/GenBank/DDBJ whole genome shotgun (WGS) entry which is preliminary data.</text>
</comment>
<dbReference type="Proteomes" id="UP001077662">
    <property type="component" value="Unassembled WGS sequence"/>
</dbReference>
<protein>
    <submittedName>
        <fullName evidence="1">Uncharacterized protein</fullName>
    </submittedName>
</protein>
<reference evidence="1" key="1">
    <citation type="submission" date="2022-09" db="EMBL/GenBank/DDBJ databases">
        <title>Genome analysis and characterization of larvicidal activity of Brevibacillus strains.</title>
        <authorList>
            <person name="Patrusheva E.V."/>
            <person name="Izotova A.O."/>
            <person name="Toshchakov S.V."/>
            <person name="Sineoky S.P."/>
        </authorList>
    </citation>
    <scope>NUCLEOTIDE SEQUENCE</scope>
    <source>
        <strain evidence="1">VKPM_B-13247</strain>
    </source>
</reference>
<sequence>MAKKHYELLIQGGKIVGVSKTLGYGPIKRLNHGRSAILLRSMEDALQALENAAAGEFVPITAREASLIEEVTQDTFLDAGPEAVVYVEDIVARLEENRKALRDAQIRNGLPTLNSPEEGKVLFGAIIAADKVDGEVLTKAQSYLETENCVAYVWANSTTEAIEELGFLNDSLSWVNHVDGMGVVCRPWGVRYGRFYEDIPELTAAHFVAAATHALGSGDASRERTRRLNIERDFDAINTPDDGQMLYGAFIMTDDNSEAVVVWADSEDDAESRLRTAGYAQIEGIEEVGYDGMFGM</sequence>
<evidence type="ECO:0000313" key="2">
    <source>
        <dbReference type="Proteomes" id="UP001077662"/>
    </source>
</evidence>
<name>A0AAP3GDC4_BRELA</name>
<organism evidence="1 2">
    <name type="scientific">Brevibacillus laterosporus</name>
    <name type="common">Bacillus laterosporus</name>
    <dbReference type="NCBI Taxonomy" id="1465"/>
    <lineage>
        <taxon>Bacteria</taxon>
        <taxon>Bacillati</taxon>
        <taxon>Bacillota</taxon>
        <taxon>Bacilli</taxon>
        <taxon>Bacillales</taxon>
        <taxon>Paenibacillaceae</taxon>
        <taxon>Brevibacillus</taxon>
    </lineage>
</organism>
<dbReference type="RefSeq" id="WP_258434871.1">
    <property type="nucleotide sequence ID" value="NZ_JANSGW010000053.1"/>
</dbReference>
<evidence type="ECO:0000313" key="1">
    <source>
        <dbReference type="EMBL" id="MCZ0810060.1"/>
    </source>
</evidence>
<proteinExistence type="predicted"/>
<gene>
    <name evidence="1" type="ORF">O0554_24770</name>
</gene>
<accession>A0AAP3GDC4</accession>